<proteinExistence type="predicted"/>
<dbReference type="AlphaFoldDB" id="A0ABD1SC19"/>
<gene>
    <name evidence="1" type="ORF">Adt_23741</name>
</gene>
<evidence type="ECO:0000313" key="2">
    <source>
        <dbReference type="Proteomes" id="UP001604336"/>
    </source>
</evidence>
<organism evidence="1 2">
    <name type="scientific">Abeliophyllum distichum</name>
    <dbReference type="NCBI Taxonomy" id="126358"/>
    <lineage>
        <taxon>Eukaryota</taxon>
        <taxon>Viridiplantae</taxon>
        <taxon>Streptophyta</taxon>
        <taxon>Embryophyta</taxon>
        <taxon>Tracheophyta</taxon>
        <taxon>Spermatophyta</taxon>
        <taxon>Magnoliopsida</taxon>
        <taxon>eudicotyledons</taxon>
        <taxon>Gunneridae</taxon>
        <taxon>Pentapetalae</taxon>
        <taxon>asterids</taxon>
        <taxon>lamiids</taxon>
        <taxon>Lamiales</taxon>
        <taxon>Oleaceae</taxon>
        <taxon>Forsythieae</taxon>
        <taxon>Abeliophyllum</taxon>
    </lineage>
</organism>
<evidence type="ECO:0000313" key="1">
    <source>
        <dbReference type="EMBL" id="KAL2498191.1"/>
    </source>
</evidence>
<comment type="caution">
    <text evidence="1">The sequence shown here is derived from an EMBL/GenBank/DDBJ whole genome shotgun (WGS) entry which is preliminary data.</text>
</comment>
<dbReference type="Proteomes" id="UP001604336">
    <property type="component" value="Unassembled WGS sequence"/>
</dbReference>
<keyword evidence="2" id="KW-1185">Reference proteome</keyword>
<name>A0ABD1SC19_9LAMI</name>
<reference evidence="2" key="1">
    <citation type="submission" date="2024-07" db="EMBL/GenBank/DDBJ databases">
        <title>Two chromosome-level genome assemblies of Korean endemic species Abeliophyllum distichum and Forsythia ovata (Oleaceae).</title>
        <authorList>
            <person name="Jang H."/>
        </authorList>
    </citation>
    <scope>NUCLEOTIDE SEQUENCE [LARGE SCALE GENOMIC DNA]</scope>
</reference>
<dbReference type="EMBL" id="JBFOLK010000007">
    <property type="protein sequence ID" value="KAL2498191.1"/>
    <property type="molecule type" value="Genomic_DNA"/>
</dbReference>
<accession>A0ABD1SC19</accession>
<sequence length="120" mass="13903">MNILFDITFDQMDVDYTLTAISEPLFGFMGDSLVPQGKIILAVDFEEHSRHLRKFMEFFVFNNRSAYHGVLGRLALKDLQAMTPIYHLVMKFPDARRGRQDSQQSDGGKGLLYERITKRQ</sequence>
<protein>
    <submittedName>
        <fullName evidence="1">Uncharacterized protein</fullName>
    </submittedName>
</protein>